<dbReference type="AlphaFoldDB" id="A0AA38MYD2"/>
<comment type="caution">
    <text evidence="1">The sequence shown here is derived from an EMBL/GenBank/DDBJ whole genome shotgun (WGS) entry which is preliminary data.</text>
</comment>
<organism evidence="1 2">
    <name type="scientific">Lentinula guzmanii</name>
    <dbReference type="NCBI Taxonomy" id="2804957"/>
    <lineage>
        <taxon>Eukaryota</taxon>
        <taxon>Fungi</taxon>
        <taxon>Dikarya</taxon>
        <taxon>Basidiomycota</taxon>
        <taxon>Agaricomycotina</taxon>
        <taxon>Agaricomycetes</taxon>
        <taxon>Agaricomycetidae</taxon>
        <taxon>Agaricales</taxon>
        <taxon>Marasmiineae</taxon>
        <taxon>Omphalotaceae</taxon>
        <taxon>Lentinula</taxon>
    </lineage>
</organism>
<sequence length="210" mass="23382">MSFEDTELAKMSSGDSILGFHFSPRLEVERIRNLQTLVAEWLTEPKTRLFAYSIDLGLLSAPRYRPTAAIRRSTSCRVTTISRAPGALLGNADTSKRKSYRVEKNSPSSIRGQFFLSTPPTCKKVDEIGSGSRVVHHCILVLFKNLFSDIILVTDSGKAGTDFWKCVDEGLKTAHEAKKDDTAKIAVLLNFSFMQLFINQFSVAVFLPKS</sequence>
<evidence type="ECO:0000313" key="2">
    <source>
        <dbReference type="Proteomes" id="UP001176059"/>
    </source>
</evidence>
<dbReference type="EMBL" id="JANVFO010000035">
    <property type="protein sequence ID" value="KAJ3730082.1"/>
    <property type="molecule type" value="Genomic_DNA"/>
</dbReference>
<evidence type="ECO:0000313" key="1">
    <source>
        <dbReference type="EMBL" id="KAJ3730082.1"/>
    </source>
</evidence>
<name>A0AA38MYD2_9AGAR</name>
<reference evidence="1" key="1">
    <citation type="submission" date="2022-08" db="EMBL/GenBank/DDBJ databases">
        <authorList>
            <consortium name="DOE Joint Genome Institute"/>
            <person name="Min B."/>
            <person name="Sierra-Patev S."/>
            <person name="Naranjo-Ortiz M."/>
            <person name="Looney B."/>
            <person name="Konkel Z."/>
            <person name="Slot J.C."/>
            <person name="Sakamoto Y."/>
            <person name="Steenwyk J.L."/>
            <person name="Rokas A."/>
            <person name="Carro J."/>
            <person name="Camarero S."/>
            <person name="Ferreira P."/>
            <person name="Molpeceres G."/>
            <person name="Ruiz-duenas F.J."/>
            <person name="Serrano A."/>
            <person name="Henrissat B."/>
            <person name="Drula E."/>
            <person name="Hughes K.W."/>
            <person name="Mata J.L."/>
            <person name="Ishikawa N.K."/>
            <person name="Vargas-Isla R."/>
            <person name="Ushijima S."/>
            <person name="Smith C.A."/>
            <person name="Ahrendt S."/>
            <person name="Andreopoulos W."/>
            <person name="He G."/>
            <person name="LaButti K."/>
            <person name="Lipzen A."/>
            <person name="Ng V."/>
            <person name="Riley R."/>
            <person name="Sandor L."/>
            <person name="Barry K."/>
            <person name="Martinez A.T."/>
            <person name="Xiao Y."/>
            <person name="Gibbons J.G."/>
            <person name="Terashima K."/>
            <person name="Hibbett D.S."/>
            <person name="Grigoriev I.V."/>
        </authorList>
    </citation>
    <scope>NUCLEOTIDE SEQUENCE</scope>
    <source>
        <strain evidence="1">ET3784</strain>
    </source>
</reference>
<reference evidence="1" key="2">
    <citation type="journal article" date="2023" name="Proc. Natl. Acad. Sci. U.S.A.">
        <title>A global phylogenomic analysis of the shiitake genus Lentinula.</title>
        <authorList>
            <person name="Sierra-Patev S."/>
            <person name="Min B."/>
            <person name="Naranjo-Ortiz M."/>
            <person name="Looney B."/>
            <person name="Konkel Z."/>
            <person name="Slot J.C."/>
            <person name="Sakamoto Y."/>
            <person name="Steenwyk J.L."/>
            <person name="Rokas A."/>
            <person name="Carro J."/>
            <person name="Camarero S."/>
            <person name="Ferreira P."/>
            <person name="Molpeceres G."/>
            <person name="Ruiz-Duenas F.J."/>
            <person name="Serrano A."/>
            <person name="Henrissat B."/>
            <person name="Drula E."/>
            <person name="Hughes K.W."/>
            <person name="Mata J.L."/>
            <person name="Ishikawa N.K."/>
            <person name="Vargas-Isla R."/>
            <person name="Ushijima S."/>
            <person name="Smith C.A."/>
            <person name="Donoghue J."/>
            <person name="Ahrendt S."/>
            <person name="Andreopoulos W."/>
            <person name="He G."/>
            <person name="LaButti K."/>
            <person name="Lipzen A."/>
            <person name="Ng V."/>
            <person name="Riley R."/>
            <person name="Sandor L."/>
            <person name="Barry K."/>
            <person name="Martinez A.T."/>
            <person name="Xiao Y."/>
            <person name="Gibbons J.G."/>
            <person name="Terashima K."/>
            <person name="Grigoriev I.V."/>
            <person name="Hibbett D."/>
        </authorList>
    </citation>
    <scope>NUCLEOTIDE SEQUENCE</scope>
    <source>
        <strain evidence="1">ET3784</strain>
    </source>
</reference>
<gene>
    <name evidence="1" type="ORF">DFJ43DRAFT_1040560</name>
</gene>
<keyword evidence="2" id="KW-1185">Reference proteome</keyword>
<accession>A0AA38MYD2</accession>
<dbReference type="Proteomes" id="UP001176059">
    <property type="component" value="Unassembled WGS sequence"/>
</dbReference>
<proteinExistence type="predicted"/>
<protein>
    <submittedName>
        <fullName evidence="1">Uncharacterized protein</fullName>
    </submittedName>
</protein>